<dbReference type="Pfam" id="PF00076">
    <property type="entry name" value="RRM_1"/>
    <property type="match status" value="3"/>
</dbReference>
<dbReference type="CDD" id="cd12285">
    <property type="entry name" value="RRM3_RBM39_like"/>
    <property type="match status" value="1"/>
</dbReference>
<dbReference type="Pfam" id="PF15519">
    <property type="entry name" value="RBM39linker"/>
    <property type="match status" value="1"/>
</dbReference>
<dbReference type="CDD" id="cd12284">
    <property type="entry name" value="RRM2_RBM23_RBM39"/>
    <property type="match status" value="1"/>
</dbReference>
<evidence type="ECO:0000256" key="3">
    <source>
        <dbReference type="ARBA" id="ARBA00022884"/>
    </source>
</evidence>
<dbReference type="OrthoDB" id="5411533at2759"/>
<dbReference type="InterPro" id="IPR006509">
    <property type="entry name" value="RBM39_SF"/>
</dbReference>
<dbReference type="InterPro" id="IPR029123">
    <property type="entry name" value="RBM39_linker"/>
</dbReference>
<keyword evidence="3 4" id="KW-0694">RNA-binding</keyword>
<evidence type="ECO:0000256" key="2">
    <source>
        <dbReference type="ARBA" id="ARBA00022737"/>
    </source>
</evidence>
<dbReference type="InterPro" id="IPR003954">
    <property type="entry name" value="RRM_euk-type"/>
</dbReference>
<feature type="region of interest" description="Disordered" evidence="5">
    <location>
        <begin position="494"/>
        <end position="531"/>
    </location>
</feature>
<reference evidence="7 8" key="1">
    <citation type="submission" date="2015-07" db="EMBL/GenBank/DDBJ databases">
        <title>Comparative genomics of the Sigatoka disease complex on banana suggests a link between parallel evolutionary changes in Pseudocercospora fijiensis and Pseudocercospora eumusae and increased virulence on the banana host.</title>
        <authorList>
            <person name="Chang T.-C."/>
            <person name="Salvucci A."/>
            <person name="Crous P.W."/>
            <person name="Stergiopoulos I."/>
        </authorList>
    </citation>
    <scope>NUCLEOTIDE SEQUENCE [LARGE SCALE GENOMIC DNA]</scope>
    <source>
        <strain evidence="7 8">CBS 116634</strain>
    </source>
</reference>
<feature type="compositionally biased region" description="Basic and acidic residues" evidence="5">
    <location>
        <begin position="227"/>
        <end position="263"/>
    </location>
</feature>
<accession>A0A139INS2</accession>
<feature type="compositionally biased region" description="Basic residues" evidence="5">
    <location>
        <begin position="60"/>
        <end position="71"/>
    </location>
</feature>
<evidence type="ECO:0000256" key="4">
    <source>
        <dbReference type="PROSITE-ProRule" id="PRU00176"/>
    </source>
</evidence>
<feature type="non-terminal residue" evidence="7">
    <location>
        <position position="1"/>
    </location>
</feature>
<proteinExistence type="predicted"/>
<keyword evidence="1" id="KW-0597">Phosphoprotein</keyword>
<feature type="compositionally biased region" description="Basic and acidic residues" evidence="5">
    <location>
        <begin position="131"/>
        <end position="172"/>
    </location>
</feature>
<dbReference type="NCBIfam" id="TIGR01622">
    <property type="entry name" value="SF-CC1"/>
    <property type="match status" value="1"/>
</dbReference>
<comment type="caution">
    <text evidence="7">The sequence shown here is derived from an EMBL/GenBank/DDBJ whole genome shotgun (WGS) entry which is preliminary data.</text>
</comment>
<protein>
    <recommendedName>
        <fullName evidence="6">RRM domain-containing protein</fullName>
    </recommendedName>
</protein>
<evidence type="ECO:0000313" key="8">
    <source>
        <dbReference type="Proteomes" id="UP000073492"/>
    </source>
</evidence>
<dbReference type="EMBL" id="LFZO01000040">
    <property type="protein sequence ID" value="KXT16260.1"/>
    <property type="molecule type" value="Genomic_DNA"/>
</dbReference>
<feature type="compositionally biased region" description="Gly residues" evidence="5">
    <location>
        <begin position="494"/>
        <end position="506"/>
    </location>
</feature>
<dbReference type="SMART" id="SM00361">
    <property type="entry name" value="RRM_1"/>
    <property type="match status" value="2"/>
</dbReference>
<dbReference type="PROSITE" id="PS50102">
    <property type="entry name" value="RRM"/>
    <property type="match status" value="3"/>
</dbReference>
<keyword evidence="8" id="KW-1185">Reference proteome</keyword>
<evidence type="ECO:0000259" key="6">
    <source>
        <dbReference type="PROSITE" id="PS50102"/>
    </source>
</evidence>
<feature type="domain" description="RRM" evidence="6">
    <location>
        <begin position="287"/>
        <end position="364"/>
    </location>
</feature>
<dbReference type="FunFam" id="3.30.70.330:FF:000354">
    <property type="entry name" value="RNA splicing factor Pad-1"/>
    <property type="match status" value="1"/>
</dbReference>
<name>A0A139INS2_9PEZI</name>
<feature type="region of interest" description="Disordered" evidence="5">
    <location>
        <begin position="59"/>
        <end position="80"/>
    </location>
</feature>
<dbReference type="AlphaFoldDB" id="A0A139INS2"/>
<feature type="compositionally biased region" description="Basic and acidic residues" evidence="5">
    <location>
        <begin position="275"/>
        <end position="287"/>
    </location>
</feature>
<dbReference type="InterPro" id="IPR035979">
    <property type="entry name" value="RBD_domain_sf"/>
</dbReference>
<dbReference type="SMART" id="SM00360">
    <property type="entry name" value="RRM"/>
    <property type="match status" value="3"/>
</dbReference>
<dbReference type="SUPFAM" id="SSF54928">
    <property type="entry name" value="RNA-binding domain, RBD"/>
    <property type="match status" value="2"/>
</dbReference>
<dbReference type="InterPro" id="IPR012677">
    <property type="entry name" value="Nucleotide-bd_a/b_plait_sf"/>
</dbReference>
<evidence type="ECO:0000256" key="5">
    <source>
        <dbReference type="SAM" id="MobiDB-lite"/>
    </source>
</evidence>
<sequence length="673" mass="75355">YDQATAVGSRILTSFSRLYFAAPKLKLTSNIASTPISATAANACTQPGIRQHPLTGCGTLHHHHRTSRPRNIRPPPQTSRSAHYFTDLLENEEKKAKARIAAEKAGSNGTSDVHMHGSTPDATLGSPSRNDPLRLDRPDDGPRDRRGRSSKDRYMSEREENDERRARRPKDIADEDAGNGGSDKASANGSERSRRRSRSPRPEGRRDNHRSRDRAGGDYYRGSGRTSLDDDRYRPRDRDDRRGRDRDDDRRGGRDRGDRDNRQRRSSPHRGTKRKTPEPTDDERDRRTVFVQQLAARLRSRELKEFFQQVGDVVDAQIVKDRVSGRSKGVGYVEFKEEESVQKAIQLTGQKLLGIPIIAQLTEAEKNRQARNTEGTATQSNGIPFHRLYVGNIHFSITEDDLKNVFEPFGELEFVQLQKEEAGRSKGYGFVQFIDPAQAKEALEKMNGFELAGRPIRVGLGNDKFTPESTNSLLQRFGAQAQQPHNFQGSQFSGMGGRGAHAGGTGNFDRPAARDVDKTGGASALDDTDVGGVNFSNYSRDALMRKLARTDEPEQKMAPKTQQKKPVVEQAAATRCVLIKNMYDQNTETEPNWQKELKEDVKGECESKYGKVVHIDLALDNNDGEVYVKFDRVQGGENAFKGLNGRWFGGRMLTAQYVVDAVYHMNFPKAANV</sequence>
<keyword evidence="2" id="KW-0677">Repeat</keyword>
<organism evidence="7 8">
    <name type="scientific">Pseudocercospora musae</name>
    <dbReference type="NCBI Taxonomy" id="113226"/>
    <lineage>
        <taxon>Eukaryota</taxon>
        <taxon>Fungi</taxon>
        <taxon>Dikarya</taxon>
        <taxon>Ascomycota</taxon>
        <taxon>Pezizomycotina</taxon>
        <taxon>Dothideomycetes</taxon>
        <taxon>Dothideomycetidae</taxon>
        <taxon>Mycosphaerellales</taxon>
        <taxon>Mycosphaerellaceae</taxon>
        <taxon>Pseudocercospora</taxon>
    </lineage>
</organism>
<dbReference type="GO" id="GO:0005634">
    <property type="term" value="C:nucleus"/>
    <property type="evidence" value="ECO:0007669"/>
    <property type="project" value="InterPro"/>
</dbReference>
<dbReference type="InterPro" id="IPR000504">
    <property type="entry name" value="RRM_dom"/>
</dbReference>
<dbReference type="Proteomes" id="UP000073492">
    <property type="component" value="Unassembled WGS sequence"/>
</dbReference>
<dbReference type="GO" id="GO:0006397">
    <property type="term" value="P:mRNA processing"/>
    <property type="evidence" value="ECO:0007669"/>
    <property type="project" value="InterPro"/>
</dbReference>
<dbReference type="Gene3D" id="3.30.70.330">
    <property type="match status" value="3"/>
</dbReference>
<feature type="region of interest" description="Disordered" evidence="5">
    <location>
        <begin position="97"/>
        <end position="287"/>
    </location>
</feature>
<feature type="domain" description="RRM" evidence="6">
    <location>
        <begin position="386"/>
        <end position="463"/>
    </location>
</feature>
<gene>
    <name evidence="7" type="ORF">AC579_459</name>
</gene>
<feature type="compositionally biased region" description="Basic residues" evidence="5">
    <location>
        <begin position="264"/>
        <end position="274"/>
    </location>
</feature>
<dbReference type="PANTHER" id="PTHR48036">
    <property type="entry name" value="SPLICING FACTOR (PAD-1), PUTATIVE (AFU_ORTHOLOGUE AFUA_1G15810)-RELATED"/>
    <property type="match status" value="1"/>
</dbReference>
<feature type="domain" description="RRM" evidence="6">
    <location>
        <begin position="575"/>
        <end position="660"/>
    </location>
</feature>
<dbReference type="GO" id="GO:0003723">
    <property type="term" value="F:RNA binding"/>
    <property type="evidence" value="ECO:0007669"/>
    <property type="project" value="UniProtKB-UniRule"/>
</dbReference>
<evidence type="ECO:0000256" key="1">
    <source>
        <dbReference type="ARBA" id="ARBA00022553"/>
    </source>
</evidence>
<evidence type="ECO:0000313" key="7">
    <source>
        <dbReference type="EMBL" id="KXT16260.1"/>
    </source>
</evidence>
<dbReference type="CDD" id="cd12283">
    <property type="entry name" value="RRM1_RBM39_like"/>
    <property type="match status" value="1"/>
</dbReference>